<name>A0A507ZTE7_9FLAO</name>
<dbReference type="AlphaFoldDB" id="A0A507ZTE7"/>
<dbReference type="Pfam" id="PF09357">
    <property type="entry name" value="RteC"/>
    <property type="match status" value="1"/>
</dbReference>
<feature type="coiled-coil region" evidence="1">
    <location>
        <begin position="7"/>
        <end position="34"/>
    </location>
</feature>
<reference evidence="2 3" key="1">
    <citation type="submission" date="2019-06" db="EMBL/GenBank/DDBJ databases">
        <title>Flavibacter putida gen. nov., sp. nov., a novel marine bacterium of the family Flavobacteriaceae isolated from coastal seawater.</title>
        <authorList>
            <person name="Feng X."/>
        </authorList>
    </citation>
    <scope>NUCLEOTIDE SEQUENCE [LARGE SCALE GENOMIC DNA]</scope>
    <source>
        <strain evidence="2 3">PLHSN227</strain>
    </source>
</reference>
<dbReference type="InterPro" id="IPR018534">
    <property type="entry name" value="Tet_reg_excision_RteC"/>
</dbReference>
<evidence type="ECO:0000313" key="3">
    <source>
        <dbReference type="Proteomes" id="UP000317169"/>
    </source>
</evidence>
<dbReference type="OrthoDB" id="790983at2"/>
<protein>
    <recommendedName>
        <fullName evidence="4">RteC protein</fullName>
    </recommendedName>
</protein>
<organism evidence="2 3">
    <name type="scientific">Haloflavibacter putidus</name>
    <dbReference type="NCBI Taxonomy" id="2576776"/>
    <lineage>
        <taxon>Bacteria</taxon>
        <taxon>Pseudomonadati</taxon>
        <taxon>Bacteroidota</taxon>
        <taxon>Flavobacteriia</taxon>
        <taxon>Flavobacteriales</taxon>
        <taxon>Flavobacteriaceae</taxon>
        <taxon>Haloflavibacter</taxon>
    </lineage>
</organism>
<gene>
    <name evidence="2" type="ORF">FKR84_06300</name>
</gene>
<sequence length="277" mass="32979">MLNIWLIMEYQLIINAFDEELKQIQNKSQEVVNEAIEALSMSKEYLVKLKQIYYTDEDKSISKQTRFFKYVKPSITQHIYFYKKVRDFEVELIGKSALKKEKIYDKTLKKIDKFYDKHKEFIFNLRYYPDKVDKLYFTASESNSSNNDMYVKALSYDFYECAYSGIYAKSLAIEKFKSYLDKRQHQKNSGKIEISNLDVRHPWTASSTDFVEIAYALYYSKSINNGDTTIKEIIQSLSKAFHIKLPKNYYQTIDDIKNRKDLTKFINKLEFALKNNL</sequence>
<dbReference type="Proteomes" id="UP000317169">
    <property type="component" value="Unassembled WGS sequence"/>
</dbReference>
<evidence type="ECO:0008006" key="4">
    <source>
        <dbReference type="Google" id="ProtNLM"/>
    </source>
</evidence>
<accession>A0A507ZTE7</accession>
<comment type="caution">
    <text evidence="2">The sequence shown here is derived from an EMBL/GenBank/DDBJ whole genome shotgun (WGS) entry which is preliminary data.</text>
</comment>
<dbReference type="EMBL" id="VIAR01000005">
    <property type="protein sequence ID" value="TQD39008.1"/>
    <property type="molecule type" value="Genomic_DNA"/>
</dbReference>
<evidence type="ECO:0000256" key="1">
    <source>
        <dbReference type="SAM" id="Coils"/>
    </source>
</evidence>
<evidence type="ECO:0000313" key="2">
    <source>
        <dbReference type="EMBL" id="TQD39008.1"/>
    </source>
</evidence>
<keyword evidence="3" id="KW-1185">Reference proteome</keyword>
<keyword evidence="1" id="KW-0175">Coiled coil</keyword>
<proteinExistence type="predicted"/>